<feature type="chain" id="PRO_5012073538" evidence="2">
    <location>
        <begin position="27"/>
        <end position="378"/>
    </location>
</feature>
<evidence type="ECO:0000313" key="4">
    <source>
        <dbReference type="Proteomes" id="UP000186817"/>
    </source>
</evidence>
<keyword evidence="4" id="KW-1185">Reference proteome</keyword>
<evidence type="ECO:0000256" key="2">
    <source>
        <dbReference type="SAM" id="SignalP"/>
    </source>
</evidence>
<accession>A0A1Q9DU69</accession>
<dbReference type="AlphaFoldDB" id="A0A1Q9DU69"/>
<sequence length="378" mass="41261">MKRSASPTARHFSLLLLLTLINEAMTFKAQSTMPKVTSDPSLIQSNESSTAEDKASEIISAVDHCLAQRMVDAETDDWKLERLNKVRTAEVVMRLVRAKISLKEFGTQWNDDEAVVEAVKMAGRQAAEEIAHREFEASIRETLSGSHLNQEAVEEFAKKMKMMAEMCGKGEEAAALVKEELAILKSDSEVSTMESTMGHELATYVDELCQVQEPVAGEAVWQRPRRARLASVGEDEDAKSVPSHPSLIDRDCDDEGRANTNTAPKYGYIGNGYGADDVEGADQGLPPEDEHHAYAAVMPAGSAEDEEVWLDDKDVAMQLNAYAAVASELEEDTTLGEEYAEAVQLAHIATNTLGQAKGKAKGKGKDKGPVQKRLQGVH</sequence>
<dbReference type="Proteomes" id="UP000186817">
    <property type="component" value="Unassembled WGS sequence"/>
</dbReference>
<feature type="region of interest" description="Disordered" evidence="1">
    <location>
        <begin position="232"/>
        <end position="263"/>
    </location>
</feature>
<dbReference type="OrthoDB" id="66599at2759"/>
<dbReference type="EMBL" id="LSRX01000388">
    <property type="protein sequence ID" value="OLP98720.1"/>
    <property type="molecule type" value="Genomic_DNA"/>
</dbReference>
<keyword evidence="2" id="KW-0732">Signal</keyword>
<protein>
    <submittedName>
        <fullName evidence="3">Uncharacterized protein</fullName>
    </submittedName>
</protein>
<organism evidence="3 4">
    <name type="scientific">Symbiodinium microadriaticum</name>
    <name type="common">Dinoflagellate</name>
    <name type="synonym">Zooxanthella microadriatica</name>
    <dbReference type="NCBI Taxonomy" id="2951"/>
    <lineage>
        <taxon>Eukaryota</taxon>
        <taxon>Sar</taxon>
        <taxon>Alveolata</taxon>
        <taxon>Dinophyceae</taxon>
        <taxon>Suessiales</taxon>
        <taxon>Symbiodiniaceae</taxon>
        <taxon>Symbiodinium</taxon>
    </lineage>
</organism>
<name>A0A1Q9DU69_SYMMI</name>
<reference evidence="3 4" key="1">
    <citation type="submission" date="2016-02" db="EMBL/GenBank/DDBJ databases">
        <title>Genome analysis of coral dinoflagellate symbionts highlights evolutionary adaptations to a symbiotic lifestyle.</title>
        <authorList>
            <person name="Aranda M."/>
            <person name="Li Y."/>
            <person name="Liew Y.J."/>
            <person name="Baumgarten S."/>
            <person name="Simakov O."/>
            <person name="Wilson M."/>
            <person name="Piel J."/>
            <person name="Ashoor H."/>
            <person name="Bougouffa S."/>
            <person name="Bajic V.B."/>
            <person name="Ryu T."/>
            <person name="Ravasi T."/>
            <person name="Bayer T."/>
            <person name="Micklem G."/>
            <person name="Kim H."/>
            <person name="Bhak J."/>
            <person name="Lajeunesse T.C."/>
            <person name="Voolstra C.R."/>
        </authorList>
    </citation>
    <scope>NUCLEOTIDE SEQUENCE [LARGE SCALE GENOMIC DNA]</scope>
    <source>
        <strain evidence="3 4">CCMP2467</strain>
    </source>
</reference>
<evidence type="ECO:0000256" key="1">
    <source>
        <dbReference type="SAM" id="MobiDB-lite"/>
    </source>
</evidence>
<feature type="region of interest" description="Disordered" evidence="1">
    <location>
        <begin position="354"/>
        <end position="378"/>
    </location>
</feature>
<gene>
    <name evidence="3" type="ORF">AK812_SmicGene18811</name>
</gene>
<comment type="caution">
    <text evidence="3">The sequence shown here is derived from an EMBL/GenBank/DDBJ whole genome shotgun (WGS) entry which is preliminary data.</text>
</comment>
<feature type="signal peptide" evidence="2">
    <location>
        <begin position="1"/>
        <end position="26"/>
    </location>
</feature>
<evidence type="ECO:0000313" key="3">
    <source>
        <dbReference type="EMBL" id="OLP98720.1"/>
    </source>
</evidence>
<proteinExistence type="predicted"/>